<dbReference type="RefSeq" id="WP_344008040.1">
    <property type="nucleotide sequence ID" value="NZ_BAAAMY010000006.1"/>
</dbReference>
<dbReference type="Proteomes" id="UP001501612">
    <property type="component" value="Unassembled WGS sequence"/>
</dbReference>
<dbReference type="InterPro" id="IPR036291">
    <property type="entry name" value="NAD(P)-bd_dom_sf"/>
</dbReference>
<accession>A0ABN2PJV6</accession>
<dbReference type="Gene3D" id="3.40.50.720">
    <property type="entry name" value="NAD(P)-binding Rossmann-like Domain"/>
    <property type="match status" value="1"/>
</dbReference>
<name>A0ABN2PJV6_9ACTN</name>
<dbReference type="EMBL" id="BAAAMY010000006">
    <property type="protein sequence ID" value="GAA1923767.1"/>
    <property type="molecule type" value="Genomic_DNA"/>
</dbReference>
<comment type="caution">
    <text evidence="1">The sequence shown here is derived from an EMBL/GenBank/DDBJ whole genome shotgun (WGS) entry which is preliminary data.</text>
</comment>
<evidence type="ECO:0000313" key="1">
    <source>
        <dbReference type="EMBL" id="GAA1923767.1"/>
    </source>
</evidence>
<reference evidence="1 2" key="1">
    <citation type="journal article" date="2019" name="Int. J. Syst. Evol. Microbiol.">
        <title>The Global Catalogue of Microorganisms (GCM) 10K type strain sequencing project: providing services to taxonomists for standard genome sequencing and annotation.</title>
        <authorList>
            <consortium name="The Broad Institute Genomics Platform"/>
            <consortium name="The Broad Institute Genome Sequencing Center for Infectious Disease"/>
            <person name="Wu L."/>
            <person name="Ma J."/>
        </authorList>
    </citation>
    <scope>NUCLEOTIDE SEQUENCE [LARGE SCALE GENOMIC DNA]</scope>
    <source>
        <strain evidence="1 2">JCM 14046</strain>
    </source>
</reference>
<sequence length="366" mass="36702">MAEAGTSADDLFAPARPTDGPVALRIGVLGATGTGTAPLRALAASVPGARVVAVADDPGDTAGPARLAELAELAGAAVLDRAALLAGDLDDGLDGVVVATPDPAPALLDCLEAGLPAYVVPVAADPADLRAAVSLEDAGGRRLVQTGFLRRHDPAHLALRRAAGGLGAVRVLRGADRGGPGSWADQALAGLDAAAWLVGGSPVGVRVDHAEPGGPVLLTARVTDPHVPGPAPGTVVARLEVHPRPRGGHDVRCELVGARATTGLAAPPAVRLVAGGRARTALPPGADARFADATRTGLSAWVRSVRTGRGAGASLWDYYVAAEAVAAARASWDGRTSVRVDPGPRPAVYDVPHRVVAQAAGPRPSR</sequence>
<gene>
    <name evidence="1" type="ORF">GCM10009737_26740</name>
</gene>
<proteinExistence type="predicted"/>
<organism evidence="1 2">
    <name type="scientific">Nocardioides lentus</name>
    <dbReference type="NCBI Taxonomy" id="338077"/>
    <lineage>
        <taxon>Bacteria</taxon>
        <taxon>Bacillati</taxon>
        <taxon>Actinomycetota</taxon>
        <taxon>Actinomycetes</taxon>
        <taxon>Propionibacteriales</taxon>
        <taxon>Nocardioidaceae</taxon>
        <taxon>Nocardioides</taxon>
    </lineage>
</organism>
<dbReference type="Gene3D" id="3.30.360.10">
    <property type="entry name" value="Dihydrodipicolinate Reductase, domain 2"/>
    <property type="match status" value="1"/>
</dbReference>
<protein>
    <submittedName>
        <fullName evidence="1">Gfo/Idh/MocA family oxidoreductase</fullName>
    </submittedName>
</protein>
<dbReference type="SUPFAM" id="SSF51735">
    <property type="entry name" value="NAD(P)-binding Rossmann-fold domains"/>
    <property type="match status" value="1"/>
</dbReference>
<keyword evidence="2" id="KW-1185">Reference proteome</keyword>
<evidence type="ECO:0000313" key="2">
    <source>
        <dbReference type="Proteomes" id="UP001501612"/>
    </source>
</evidence>